<dbReference type="EMBL" id="MU858434">
    <property type="protein sequence ID" value="KAK4206350.1"/>
    <property type="molecule type" value="Genomic_DNA"/>
</dbReference>
<accession>A0AAN7B2Y6</accession>
<dbReference type="Proteomes" id="UP001301769">
    <property type="component" value="Unassembled WGS sequence"/>
</dbReference>
<protein>
    <submittedName>
        <fullName evidence="1">Uncharacterized protein</fullName>
    </submittedName>
</protein>
<organism evidence="1 2">
    <name type="scientific">Rhypophila decipiens</name>
    <dbReference type="NCBI Taxonomy" id="261697"/>
    <lineage>
        <taxon>Eukaryota</taxon>
        <taxon>Fungi</taxon>
        <taxon>Dikarya</taxon>
        <taxon>Ascomycota</taxon>
        <taxon>Pezizomycotina</taxon>
        <taxon>Sordariomycetes</taxon>
        <taxon>Sordariomycetidae</taxon>
        <taxon>Sordariales</taxon>
        <taxon>Naviculisporaceae</taxon>
        <taxon>Rhypophila</taxon>
    </lineage>
</organism>
<reference evidence="1" key="1">
    <citation type="journal article" date="2023" name="Mol. Phylogenet. Evol.">
        <title>Genome-scale phylogeny and comparative genomics of the fungal order Sordariales.</title>
        <authorList>
            <person name="Hensen N."/>
            <person name="Bonometti L."/>
            <person name="Westerberg I."/>
            <person name="Brannstrom I.O."/>
            <person name="Guillou S."/>
            <person name="Cros-Aarteil S."/>
            <person name="Calhoun S."/>
            <person name="Haridas S."/>
            <person name="Kuo A."/>
            <person name="Mondo S."/>
            <person name="Pangilinan J."/>
            <person name="Riley R."/>
            <person name="LaButti K."/>
            <person name="Andreopoulos B."/>
            <person name="Lipzen A."/>
            <person name="Chen C."/>
            <person name="Yan M."/>
            <person name="Daum C."/>
            <person name="Ng V."/>
            <person name="Clum A."/>
            <person name="Steindorff A."/>
            <person name="Ohm R.A."/>
            <person name="Martin F."/>
            <person name="Silar P."/>
            <person name="Natvig D.O."/>
            <person name="Lalanne C."/>
            <person name="Gautier V."/>
            <person name="Ament-Velasquez S.L."/>
            <person name="Kruys A."/>
            <person name="Hutchinson M.I."/>
            <person name="Powell A.J."/>
            <person name="Barry K."/>
            <person name="Miller A.N."/>
            <person name="Grigoriev I.V."/>
            <person name="Debuchy R."/>
            <person name="Gladieux P."/>
            <person name="Hiltunen Thoren M."/>
            <person name="Johannesson H."/>
        </authorList>
    </citation>
    <scope>NUCLEOTIDE SEQUENCE</scope>
    <source>
        <strain evidence="1">PSN293</strain>
    </source>
</reference>
<reference evidence="1" key="2">
    <citation type="submission" date="2023-05" db="EMBL/GenBank/DDBJ databases">
        <authorList>
            <consortium name="Lawrence Berkeley National Laboratory"/>
            <person name="Steindorff A."/>
            <person name="Hensen N."/>
            <person name="Bonometti L."/>
            <person name="Westerberg I."/>
            <person name="Brannstrom I.O."/>
            <person name="Guillou S."/>
            <person name="Cros-Aarteil S."/>
            <person name="Calhoun S."/>
            <person name="Haridas S."/>
            <person name="Kuo A."/>
            <person name="Mondo S."/>
            <person name="Pangilinan J."/>
            <person name="Riley R."/>
            <person name="Labutti K."/>
            <person name="Andreopoulos B."/>
            <person name="Lipzen A."/>
            <person name="Chen C."/>
            <person name="Yanf M."/>
            <person name="Daum C."/>
            <person name="Ng V."/>
            <person name="Clum A."/>
            <person name="Ohm R."/>
            <person name="Martin F."/>
            <person name="Silar P."/>
            <person name="Natvig D."/>
            <person name="Lalanne C."/>
            <person name="Gautier V."/>
            <person name="Ament-Velasquez S.L."/>
            <person name="Kruys A."/>
            <person name="Hutchinson M.I."/>
            <person name="Powell A.J."/>
            <person name="Barry K."/>
            <person name="Miller A.N."/>
            <person name="Grigoriev I.V."/>
            <person name="Debuchy R."/>
            <person name="Gladieux P."/>
            <person name="Thoren M.H."/>
            <person name="Johannesson H."/>
        </authorList>
    </citation>
    <scope>NUCLEOTIDE SEQUENCE</scope>
    <source>
        <strain evidence="1">PSN293</strain>
    </source>
</reference>
<name>A0AAN7B2Y6_9PEZI</name>
<dbReference type="AlphaFoldDB" id="A0AAN7B2Y6"/>
<evidence type="ECO:0000313" key="2">
    <source>
        <dbReference type="Proteomes" id="UP001301769"/>
    </source>
</evidence>
<sequence length="75" mass="8417">MPTLKATQNRDTLVQPALRGVHWITAEDGSRTAFTTSSWVSSATLKNHLDAHYAGRYSVELRRDVFKISIQTEAN</sequence>
<gene>
    <name evidence="1" type="ORF">QBC37DRAFT_459734</name>
</gene>
<comment type="caution">
    <text evidence="1">The sequence shown here is derived from an EMBL/GenBank/DDBJ whole genome shotgun (WGS) entry which is preliminary data.</text>
</comment>
<evidence type="ECO:0000313" key="1">
    <source>
        <dbReference type="EMBL" id="KAK4206350.1"/>
    </source>
</evidence>
<keyword evidence="2" id="KW-1185">Reference proteome</keyword>
<proteinExistence type="predicted"/>